<keyword evidence="5" id="KW-1185">Reference proteome</keyword>
<evidence type="ECO:0000313" key="5">
    <source>
        <dbReference type="Proteomes" id="UP000292423"/>
    </source>
</evidence>
<evidence type="ECO:0000259" key="3">
    <source>
        <dbReference type="Pfam" id="PF00150"/>
    </source>
</evidence>
<reference evidence="4 5" key="1">
    <citation type="submission" date="2019-02" db="EMBL/GenBank/DDBJ databases">
        <title>Genomic Encyclopedia of Type Strains, Phase IV (KMG-IV): sequencing the most valuable type-strain genomes for metagenomic binning, comparative biology and taxonomic classification.</title>
        <authorList>
            <person name="Goeker M."/>
        </authorList>
    </citation>
    <scope>NUCLEOTIDE SEQUENCE [LARGE SCALE GENOMIC DNA]</scope>
    <source>
        <strain evidence="4 5">DSM 105135</strain>
    </source>
</reference>
<organism evidence="4 5">
    <name type="scientific">Fluviicoccus keumensis</name>
    <dbReference type="NCBI Taxonomy" id="1435465"/>
    <lineage>
        <taxon>Bacteria</taxon>
        <taxon>Pseudomonadati</taxon>
        <taxon>Pseudomonadota</taxon>
        <taxon>Gammaproteobacteria</taxon>
        <taxon>Moraxellales</taxon>
        <taxon>Moraxellaceae</taxon>
        <taxon>Fluviicoccus</taxon>
    </lineage>
</organism>
<dbReference type="Gene3D" id="3.20.20.80">
    <property type="entry name" value="Glycosidases"/>
    <property type="match status" value="1"/>
</dbReference>
<sequence>MTIHKDVQYQHHAAGQAVRSSSGRRGLKGALAATAALWLSFHAPQALADDTCAKPFELSNSGRYLVDACQNRFKLKSVNWFGGSDTSEAPLGLNKQSIAHIVGLIKQMGFNSVRLPFSNQAIHNTNPVDPTWVSANPELIGKTPLQVYDTVVKGLTDAGIVVILNNHTTSSEWCCNYDKNGLWWGGSGYWQSTEQWQADWVFMTNRYKNNGLVAGADLRNEVRTMKGNTEITPESPTWGNHGGNDWRQAATDAGNAVIKANPKMLVIIEGTNWAGVPMLGGYRPLLSPAYDTPVVLQKPDKLMYAAHNYYYIGPEATGGGGVVDSGKATYSSMDKATLYDNLNKGFGFVANPNRTYTAPVWVSEFGIGFDNSSTADRTWLANLTQYLIDYDLDFAYWALNGTQTNNVEGFGLLTEDWSAPRNDWRKPYIDALVNAPGKTGKIADTERFTAPDYGNGDENQSASLGDWANGVNKATCPDGYHMAGAARYDRTWSNGRFRILCSNQNFGNLWSAGDATATFGVYENTWYRGYDWASGYTKYECPQGYYAAGMGKLWWGSSHVMCAKANRPLGNNCRTVWFNGGSNRGSEKGGNWATGAYKGQVGRTEYVAGFAQYNGMAAALLACSDPADSPSAPTLGTDTPSVKQGADINFNYAVPANKRADKNWIGIYKPGQTPGNTGSITWQYTAAPVGDINFSTANLSPGTYVAQFLYNDGYSVLAAPVTFTVQ</sequence>
<accession>A0A4Q7YP25</accession>
<evidence type="ECO:0000256" key="2">
    <source>
        <dbReference type="ARBA" id="ARBA00023295"/>
    </source>
</evidence>
<name>A0A4Q7YP25_9GAMM</name>
<keyword evidence="1" id="KW-0378">Hydrolase</keyword>
<proteinExistence type="predicted"/>
<gene>
    <name evidence="4" type="ORF">EV700_2536</name>
</gene>
<feature type="domain" description="Glycoside hydrolase family 5" evidence="3">
    <location>
        <begin position="78"/>
        <end position="401"/>
    </location>
</feature>
<dbReference type="Proteomes" id="UP000292423">
    <property type="component" value="Unassembled WGS sequence"/>
</dbReference>
<protein>
    <submittedName>
        <fullName evidence="4">Aryl-phospho-beta-D-glucosidase BglC (GH1 family)</fullName>
    </submittedName>
</protein>
<dbReference type="InterPro" id="IPR017853">
    <property type="entry name" value="GH"/>
</dbReference>
<keyword evidence="2" id="KW-0326">Glycosidase</keyword>
<dbReference type="SUPFAM" id="SSF51445">
    <property type="entry name" value="(Trans)glycosidases"/>
    <property type="match status" value="1"/>
</dbReference>
<comment type="caution">
    <text evidence="4">The sequence shown here is derived from an EMBL/GenBank/DDBJ whole genome shotgun (WGS) entry which is preliminary data.</text>
</comment>
<dbReference type="InterPro" id="IPR001547">
    <property type="entry name" value="Glyco_hydro_5"/>
</dbReference>
<dbReference type="PANTHER" id="PTHR31263">
    <property type="entry name" value="CELLULASE FAMILY PROTEIN (AFU_ORTHOLOGUE AFUA_5G14560)"/>
    <property type="match status" value="1"/>
</dbReference>
<dbReference type="OrthoDB" id="1153097at2"/>
<dbReference type="EMBL" id="SHKX01000013">
    <property type="protein sequence ID" value="RZU38601.1"/>
    <property type="molecule type" value="Genomic_DNA"/>
</dbReference>
<dbReference type="AlphaFoldDB" id="A0A4Q7YP25"/>
<dbReference type="GO" id="GO:0004553">
    <property type="term" value="F:hydrolase activity, hydrolyzing O-glycosyl compounds"/>
    <property type="evidence" value="ECO:0007669"/>
    <property type="project" value="InterPro"/>
</dbReference>
<dbReference type="RefSeq" id="WP_130414301.1">
    <property type="nucleotide sequence ID" value="NZ_SHKX01000013.1"/>
</dbReference>
<evidence type="ECO:0000313" key="4">
    <source>
        <dbReference type="EMBL" id="RZU38601.1"/>
    </source>
</evidence>
<dbReference type="GO" id="GO:0000272">
    <property type="term" value="P:polysaccharide catabolic process"/>
    <property type="evidence" value="ECO:0007669"/>
    <property type="project" value="InterPro"/>
</dbReference>
<evidence type="ECO:0000256" key="1">
    <source>
        <dbReference type="ARBA" id="ARBA00022801"/>
    </source>
</evidence>
<dbReference type="PANTHER" id="PTHR31263:SF0">
    <property type="entry name" value="CELLULASE FAMILY PROTEIN (AFU_ORTHOLOGUE AFUA_5G14560)"/>
    <property type="match status" value="1"/>
</dbReference>
<dbReference type="Pfam" id="PF00150">
    <property type="entry name" value="Cellulase"/>
    <property type="match status" value="1"/>
</dbReference>